<dbReference type="RefSeq" id="YP_010111087.1">
    <property type="nucleotide sequence ID" value="NC_055877.1"/>
</dbReference>
<accession>A0A7M1RZE2</accession>
<keyword evidence="1" id="KW-0489">Methyltransferase</keyword>
<name>A0A7M1RZE2_9CAUD</name>
<dbReference type="GO" id="GO:0032259">
    <property type="term" value="P:methylation"/>
    <property type="evidence" value="ECO:0007669"/>
    <property type="project" value="UniProtKB-KW"/>
</dbReference>
<reference evidence="1 2" key="1">
    <citation type="submission" date="2020-07" db="EMBL/GenBank/DDBJ databases">
        <title>Taxonomic proposal: Crassvirales, a new order of highly abundant and diverse bacterial viruses.</title>
        <authorList>
            <person name="Shkoporov A.N."/>
            <person name="Stockdale S.R."/>
            <person name="Guerin E."/>
            <person name="Ross R.P."/>
            <person name="Hill C."/>
        </authorList>
    </citation>
    <scope>NUCLEOTIDE SEQUENCE [LARGE SCALE GENOMIC DNA]</scope>
</reference>
<keyword evidence="1" id="KW-0808">Transferase</keyword>
<protein>
    <submittedName>
        <fullName evidence="1">Lysine-specific demethylase-like protein</fullName>
    </submittedName>
</protein>
<evidence type="ECO:0000313" key="2">
    <source>
        <dbReference type="Proteomes" id="UP000594003"/>
    </source>
</evidence>
<dbReference type="KEGG" id="vg:65129412"/>
<evidence type="ECO:0000313" key="1">
    <source>
        <dbReference type="EMBL" id="QOR58929.1"/>
    </source>
</evidence>
<keyword evidence="2" id="KW-1185">Reference proteome</keyword>
<dbReference type="EMBL" id="MT774384">
    <property type="protein sequence ID" value="QOR58929.1"/>
    <property type="molecule type" value="Genomic_DNA"/>
</dbReference>
<organism evidence="1 2">
    <name type="scientific">uncultured phage cr8_1</name>
    <dbReference type="NCBI Taxonomy" id="2772068"/>
    <lineage>
        <taxon>Viruses</taxon>
        <taxon>Duplodnaviria</taxon>
        <taxon>Heunggongvirae</taxon>
        <taxon>Uroviricota</taxon>
        <taxon>Caudoviricetes</taxon>
        <taxon>Crassvirales</taxon>
        <taxon>Intestiviridae</taxon>
        <taxon>Obtuvirinae</taxon>
        <taxon>Fohxhuevirus</taxon>
        <taxon>Fohxhuevirus gastrointestinalis</taxon>
    </lineage>
</organism>
<dbReference type="GO" id="GO:0008168">
    <property type="term" value="F:methyltransferase activity"/>
    <property type="evidence" value="ECO:0007669"/>
    <property type="project" value="UniProtKB-KW"/>
</dbReference>
<dbReference type="Proteomes" id="UP000594003">
    <property type="component" value="Segment"/>
</dbReference>
<proteinExistence type="predicted"/>
<dbReference type="GeneID" id="65129412"/>
<sequence length="93" mass="10465">MQVNFSGKENQFKVPHYKVGDEVLAFSYISGKFFVGTISAVTSYADNNQSVVNYTIMIDENKGVPNIPESLVFDNKEDAKEWINALDKDLINI</sequence>